<evidence type="ECO:0000313" key="2">
    <source>
        <dbReference type="Proteomes" id="UP000664317"/>
    </source>
</evidence>
<keyword evidence="2" id="KW-1185">Reference proteome</keyword>
<protein>
    <submittedName>
        <fullName evidence="1">Uncharacterized protein</fullName>
    </submittedName>
</protein>
<reference evidence="1 2" key="1">
    <citation type="submission" date="2021-03" db="EMBL/GenBank/DDBJ databases">
        <title>novel species isolated from a fishpond in China.</title>
        <authorList>
            <person name="Lu H."/>
            <person name="Cai Z."/>
        </authorList>
    </citation>
    <scope>NUCLEOTIDE SEQUENCE [LARGE SCALE GENOMIC DNA]</scope>
    <source>
        <strain evidence="1 2">H41</strain>
    </source>
</reference>
<dbReference type="RefSeq" id="WP_206580321.1">
    <property type="nucleotide sequence ID" value="NZ_JAFKCT010000015.1"/>
</dbReference>
<gene>
    <name evidence="1" type="ORF">J0A68_21515</name>
</gene>
<organism evidence="1 2">
    <name type="scientific">Algoriphagus oliviformis</name>
    <dbReference type="NCBI Taxonomy" id="2811231"/>
    <lineage>
        <taxon>Bacteria</taxon>
        <taxon>Pseudomonadati</taxon>
        <taxon>Bacteroidota</taxon>
        <taxon>Cytophagia</taxon>
        <taxon>Cytophagales</taxon>
        <taxon>Cyclobacteriaceae</taxon>
        <taxon>Algoriphagus</taxon>
    </lineage>
</organism>
<dbReference type="EMBL" id="JAFKCT010000015">
    <property type="protein sequence ID" value="MBN7813550.1"/>
    <property type="molecule type" value="Genomic_DNA"/>
</dbReference>
<name>A0ABS3CBJ6_9BACT</name>
<dbReference type="Proteomes" id="UP000664317">
    <property type="component" value="Unassembled WGS sequence"/>
</dbReference>
<evidence type="ECO:0000313" key="1">
    <source>
        <dbReference type="EMBL" id="MBN7813550.1"/>
    </source>
</evidence>
<proteinExistence type="predicted"/>
<sequence length="124" mass="14002">MPKGLLHIACALLILLNGMGYSIIQAQFLLQRKEITAIYCINKDKPELQCEGKCELSKRLSEAKNNNSNTEEVVLKELSLSYIHQQHPLLIQPDMTIPTVKTLSSYQFWVPSGDSEDFFHPPTG</sequence>
<accession>A0ABS3CBJ6</accession>
<comment type="caution">
    <text evidence="1">The sequence shown here is derived from an EMBL/GenBank/DDBJ whole genome shotgun (WGS) entry which is preliminary data.</text>
</comment>